<dbReference type="SMART" id="SM00332">
    <property type="entry name" value="PP2Cc"/>
    <property type="match status" value="1"/>
</dbReference>
<reference evidence="3 4" key="1">
    <citation type="journal article" date="2021" name="BMC Genomics">
        <title>Datura genome reveals duplications of psychoactive alkaloid biosynthetic genes and high mutation rate following tissue culture.</title>
        <authorList>
            <person name="Rajewski A."/>
            <person name="Carter-House D."/>
            <person name="Stajich J."/>
            <person name="Litt A."/>
        </authorList>
    </citation>
    <scope>NUCLEOTIDE SEQUENCE [LARGE SCALE GENOMIC DNA]</scope>
    <source>
        <strain evidence="3">AR-01</strain>
    </source>
</reference>
<dbReference type="SUPFAM" id="SSF81606">
    <property type="entry name" value="PP2C-like"/>
    <property type="match status" value="1"/>
</dbReference>
<dbReference type="Proteomes" id="UP000823775">
    <property type="component" value="Unassembled WGS sequence"/>
</dbReference>
<protein>
    <recommendedName>
        <fullName evidence="1">Protein phosphatase</fullName>
        <ecNumber evidence="1">3.1.3.16</ecNumber>
    </recommendedName>
</protein>
<gene>
    <name evidence="3" type="ORF">HAX54_010102</name>
</gene>
<keyword evidence="1" id="KW-0378">Hydrolase</keyword>
<dbReference type="EMBL" id="JACEIK010001550">
    <property type="protein sequence ID" value="MCD7470332.1"/>
    <property type="molecule type" value="Genomic_DNA"/>
</dbReference>
<comment type="cofactor">
    <cofactor evidence="1">
        <name>Mg(2+)</name>
        <dbReference type="ChEBI" id="CHEBI:18420"/>
    </cofactor>
</comment>
<organism evidence="3 4">
    <name type="scientific">Datura stramonium</name>
    <name type="common">Jimsonweed</name>
    <name type="synonym">Common thornapple</name>
    <dbReference type="NCBI Taxonomy" id="4076"/>
    <lineage>
        <taxon>Eukaryota</taxon>
        <taxon>Viridiplantae</taxon>
        <taxon>Streptophyta</taxon>
        <taxon>Embryophyta</taxon>
        <taxon>Tracheophyta</taxon>
        <taxon>Spermatophyta</taxon>
        <taxon>Magnoliopsida</taxon>
        <taxon>eudicotyledons</taxon>
        <taxon>Gunneridae</taxon>
        <taxon>Pentapetalae</taxon>
        <taxon>asterids</taxon>
        <taxon>lamiids</taxon>
        <taxon>Solanales</taxon>
        <taxon>Solanaceae</taxon>
        <taxon>Solanoideae</taxon>
        <taxon>Datureae</taxon>
        <taxon>Datura</taxon>
    </lineage>
</organism>
<dbReference type="EC" id="3.1.3.16" evidence="1"/>
<evidence type="ECO:0000313" key="3">
    <source>
        <dbReference type="EMBL" id="MCD7470332.1"/>
    </source>
</evidence>
<comment type="caution">
    <text evidence="3">The sequence shown here is derived from an EMBL/GenBank/DDBJ whole genome shotgun (WGS) entry which is preliminary data.</text>
</comment>
<keyword evidence="1" id="KW-0479">Metal-binding</keyword>
<feature type="domain" description="PPM-type phosphatase" evidence="2">
    <location>
        <begin position="66"/>
        <end position="313"/>
    </location>
</feature>
<name>A0ABS8TFS5_DATST</name>
<keyword evidence="4" id="KW-1185">Reference proteome</keyword>
<keyword evidence="1" id="KW-0904">Protein phosphatase</keyword>
<keyword evidence="1" id="KW-0464">Manganese</keyword>
<evidence type="ECO:0000313" key="4">
    <source>
        <dbReference type="Proteomes" id="UP000823775"/>
    </source>
</evidence>
<evidence type="ECO:0000259" key="2">
    <source>
        <dbReference type="PROSITE" id="PS51746"/>
    </source>
</evidence>
<comment type="similarity">
    <text evidence="1">Belongs to the PP2C family.</text>
</comment>
<dbReference type="InterPro" id="IPR039123">
    <property type="entry name" value="PPTC7"/>
</dbReference>
<evidence type="ECO:0000256" key="1">
    <source>
        <dbReference type="RuleBase" id="RU366020"/>
    </source>
</evidence>
<dbReference type="PROSITE" id="PS51746">
    <property type="entry name" value="PPM_2"/>
    <property type="match status" value="1"/>
</dbReference>
<keyword evidence="1" id="KW-0460">Magnesium</keyword>
<dbReference type="InterPro" id="IPR036457">
    <property type="entry name" value="PPM-type-like_dom_sf"/>
</dbReference>
<dbReference type="Gene3D" id="3.60.40.10">
    <property type="entry name" value="PPM-type phosphatase domain"/>
    <property type="match status" value="1"/>
</dbReference>
<accession>A0ABS8TFS5</accession>
<dbReference type="PANTHER" id="PTHR12320:SF81">
    <property type="entry name" value="PROTEIN PHOSPHATASE 2C 23-RELATED"/>
    <property type="match status" value="1"/>
</dbReference>
<comment type="catalytic activity">
    <reaction evidence="1">
        <text>O-phospho-L-threonyl-[protein] + H2O = L-threonyl-[protein] + phosphate</text>
        <dbReference type="Rhea" id="RHEA:47004"/>
        <dbReference type="Rhea" id="RHEA-COMP:11060"/>
        <dbReference type="Rhea" id="RHEA-COMP:11605"/>
        <dbReference type="ChEBI" id="CHEBI:15377"/>
        <dbReference type="ChEBI" id="CHEBI:30013"/>
        <dbReference type="ChEBI" id="CHEBI:43474"/>
        <dbReference type="ChEBI" id="CHEBI:61977"/>
        <dbReference type="EC" id="3.1.3.16"/>
    </reaction>
</comment>
<dbReference type="Pfam" id="PF07228">
    <property type="entry name" value="SpoIIE"/>
    <property type="match status" value="1"/>
</dbReference>
<dbReference type="SMART" id="SM00331">
    <property type="entry name" value="PP2C_SIG"/>
    <property type="match status" value="1"/>
</dbReference>
<dbReference type="InterPro" id="IPR001932">
    <property type="entry name" value="PPM-type_phosphatase-like_dom"/>
</dbReference>
<comment type="cofactor">
    <cofactor evidence="1">
        <name>Mn(2+)</name>
        <dbReference type="ChEBI" id="CHEBI:29035"/>
    </cofactor>
</comment>
<dbReference type="PANTHER" id="PTHR12320">
    <property type="entry name" value="PROTEIN PHOSPHATASE 2C"/>
    <property type="match status" value="1"/>
</dbReference>
<sequence length="316" mass="34575">MDESDSDVIADDGDEQLQFLLCSERFEPPFDLIDESVMPIQTLIPEDDKETAAYVSVVGTGSTIMVAGSYYIPKFIEGKPLGDDASFICAKEQTIGVADGVGGWSKKGIDSGEYSRELMKNAETAIQKQKSKDDNNTSTIDLMEVLNEAFLNTKAMGSSTACMLTLAGDTLNAVNVGDSRFVVIREGIIVYKSEIQQSRFNCPFQLGNGKSSDDPSVAQKISVPVMAGDVIVLGTDGLFDNVHDFELETIVNARVDSWERDVPETMAWRIAQYALDNSKSKDLYTPYSRECSKAGIEHNGGKYDDITVIVANIWPL</sequence>
<proteinExistence type="inferred from homology"/>
<comment type="catalytic activity">
    <reaction evidence="1">
        <text>O-phospho-L-seryl-[protein] + H2O = L-seryl-[protein] + phosphate</text>
        <dbReference type="Rhea" id="RHEA:20629"/>
        <dbReference type="Rhea" id="RHEA-COMP:9863"/>
        <dbReference type="Rhea" id="RHEA-COMP:11604"/>
        <dbReference type="ChEBI" id="CHEBI:15377"/>
        <dbReference type="ChEBI" id="CHEBI:29999"/>
        <dbReference type="ChEBI" id="CHEBI:43474"/>
        <dbReference type="ChEBI" id="CHEBI:83421"/>
        <dbReference type="EC" id="3.1.3.16"/>
    </reaction>
</comment>